<name>A0A8J6E4T3_9EUKA</name>
<dbReference type="SUPFAM" id="SSF57903">
    <property type="entry name" value="FYVE/PHD zinc finger"/>
    <property type="match status" value="1"/>
</dbReference>
<dbReference type="PANTHER" id="PTHR13743">
    <property type="entry name" value="BEIGE/BEACH-RELATED"/>
    <property type="match status" value="1"/>
</dbReference>
<keyword evidence="3" id="KW-0862">Zinc</keyword>
<dbReference type="Gene3D" id="3.30.40.10">
    <property type="entry name" value="Zinc/RING finger domain, C3HC4 (zinc finger)"/>
    <property type="match status" value="1"/>
</dbReference>
<organism evidence="8 9">
    <name type="scientific">Carpediemonas membranifera</name>
    <dbReference type="NCBI Taxonomy" id="201153"/>
    <lineage>
        <taxon>Eukaryota</taxon>
        <taxon>Metamonada</taxon>
        <taxon>Carpediemonas-like organisms</taxon>
        <taxon>Carpediemonas</taxon>
    </lineage>
</organism>
<comment type="caution">
    <text evidence="8">The sequence shown here is derived from an EMBL/GenBank/DDBJ whole genome shotgun (WGS) entry which is preliminary data.</text>
</comment>
<dbReference type="InterPro" id="IPR036372">
    <property type="entry name" value="BEACH_dom_sf"/>
</dbReference>
<keyword evidence="1" id="KW-0479">Metal-binding</keyword>
<evidence type="ECO:0000256" key="4">
    <source>
        <dbReference type="PROSITE-ProRule" id="PRU00091"/>
    </source>
</evidence>
<dbReference type="InterPro" id="IPR017455">
    <property type="entry name" value="Znf_FYVE-rel"/>
</dbReference>
<evidence type="ECO:0000256" key="2">
    <source>
        <dbReference type="ARBA" id="ARBA00022771"/>
    </source>
</evidence>
<dbReference type="InterPro" id="IPR013083">
    <property type="entry name" value="Znf_RING/FYVE/PHD"/>
</dbReference>
<dbReference type="PROSITE" id="PS50197">
    <property type="entry name" value="BEACH"/>
    <property type="match status" value="1"/>
</dbReference>
<dbReference type="EMBL" id="JAHDYR010000012">
    <property type="protein sequence ID" value="KAG9394912.1"/>
    <property type="molecule type" value="Genomic_DNA"/>
</dbReference>
<protein>
    <submittedName>
        <fullName evidence="8">Uncharacterized protein</fullName>
    </submittedName>
</protein>
<evidence type="ECO:0000313" key="9">
    <source>
        <dbReference type="Proteomes" id="UP000717585"/>
    </source>
</evidence>
<dbReference type="InterPro" id="IPR001680">
    <property type="entry name" value="WD40_rpt"/>
</dbReference>
<dbReference type="Pfam" id="PF02138">
    <property type="entry name" value="Beach"/>
    <property type="match status" value="1"/>
</dbReference>
<reference evidence="8" key="1">
    <citation type="submission" date="2021-05" db="EMBL/GenBank/DDBJ databases">
        <title>A free-living protist that lacks canonical eukaryotic 1 DNA replication and segregation systems.</title>
        <authorList>
            <person name="Salas-Leiva D.E."/>
            <person name="Tromer E.C."/>
            <person name="Curtis B.A."/>
            <person name="Jerlstrom-Hultqvist J."/>
            <person name="Kolisko M."/>
            <person name="Yi Z."/>
            <person name="Salas-Leiva J.S."/>
            <person name="Gallot-Lavallee L."/>
            <person name="Kops G.J.P.L."/>
            <person name="Archibald J.M."/>
            <person name="Simpson A.G.B."/>
            <person name="Roger A.J."/>
        </authorList>
    </citation>
    <scope>NUCLEOTIDE SEQUENCE</scope>
    <source>
        <strain evidence="8">BICM</strain>
    </source>
</reference>
<proteinExistence type="predicted"/>
<accession>A0A8J6E4T3</accession>
<evidence type="ECO:0000256" key="1">
    <source>
        <dbReference type="ARBA" id="ARBA00022723"/>
    </source>
</evidence>
<dbReference type="Pfam" id="PF01363">
    <property type="entry name" value="FYVE"/>
    <property type="match status" value="1"/>
</dbReference>
<keyword evidence="9" id="KW-1185">Reference proteome</keyword>
<dbReference type="SUPFAM" id="SSF50978">
    <property type="entry name" value="WD40 repeat-like"/>
    <property type="match status" value="1"/>
</dbReference>
<dbReference type="PROSITE" id="PS50178">
    <property type="entry name" value="ZF_FYVE"/>
    <property type="match status" value="1"/>
</dbReference>
<dbReference type="InterPro" id="IPR015943">
    <property type="entry name" value="WD40/YVTN_repeat-like_dom_sf"/>
</dbReference>
<keyword evidence="2 4" id="KW-0863">Zinc-finger</keyword>
<dbReference type="InterPro" id="IPR011011">
    <property type="entry name" value="Znf_FYVE_PHD"/>
</dbReference>
<sequence>MRLSRSHRPATQGSASTLLFSPPTPRVNGAAKSRTQILTQWHRLQHKTLSNAPYDIKMEVDLLDNIQSHITHFDGHIESSMSDFPLITKHFANRFHEFLARNPIEVLYGKQQGEDETVRRLWGWLGVNLLHHVAQSPDQAILPLLAPLTLDLWMFYSKICQSNRLGDHAEGPVVELDFLREYSAPPTPTELVDNVGAILNALAHQPFFLEIIVEASAVDHLCRTMEATAEAGSVQAVRIVNMLRSTAPYCGDSRIIARITANRVVRRVAGLLDFVSRSATPAKLLEAVMGTCAVLVESTFPLSFEPFYDLQAVGYYSHVVTALLDLATTVHPDTIVQGFSEALFSVTTLASYGESRTQKDTGAVLNDNVTHTLVALWRGTMDFEDDELRHSTQIVILARVLGMLANHIDNYHRIRSSSLLHMVISDLPMCSPESAGLVLRIFEHIVSLRGVNELSLIPVMLRDEDDTLRACGVKLVDTITAQIRSGSRDADLVRYVHHVISSGVVAELCGPRLARIDAVPAARFLTQLHAVLADSQPDSPLPHIYERTNLAQRLLSLLAEFSADTAAGSTFDSWAAAVVEFLLSPDLEAIVLQGSSSSPTVPALERIVAIGATSPASLSALVRVFAKGRMPLERPDFIAALVWPFFSDSDYSGRSAHPLLQALAMCVDRNGASVIKWKQLSRTPLLTRAFAEFPADILAALALAAFPGADLDHGSTLGVPLQYPAPLFTALDLVSTHPGFPVGPWFRTLTELMSREPFEAAALSATRLREARFVETLLDRFGHVLVDPASHEASALASFIKVLARHGMSSAEHDVLHRLAALPPLTLPATELHAACLAESRPVPYFLPIAQSPLRFGFSGLTSYGVSLWTSSPTGAPPRATEDPTPRGSERFADLFLETVGYKPANWTADQLALHATGGRSRAATTSAAPPSVRISLGVSERMDAVAVCAGTRVVGRVPVAPRSGWTHVALSVGKDRGRKVALTVFVNGEPVLTEKVMLPVLSSDEAVVGLAGGTPKSLIAQSTAALISATPFTVGPADIGVVRIAEVRVGPALTQAQVQSLLDQGPGAIEGADDVVYLPTPCAKQRVRNVADPLHGMPDAEWLAPPLTVCPCAVPLDVHAETCLVLLSDIAASLDTDDGVARFSSTYRLLTAMLPSPDHVRAHAQVWAMVTPRLAIVPPTSATLLAATLLGAAFPSQTCFQAVFAGTSPTMARAAVVRAVRPGPLAIDADALAVVVRVVAGVGITATGPPCLQFVSCALELLTGFHGALAHSRKAHLAATLRELGAVQAVLSLLELPYLPADLADLAMRFFALVAGSSPCAEDLCALVESLLSMSVAPVPQPGPPLGTAAHYTDLCSAQTYETLRRAAQHAHPARHGRPKRVSVVADSIVVSPVSGVPPNRWRRDPGDSEPHLAALASGLQLLEDVAGMTVGRLFRPLGDGQVHIHVALDPLNSLVALMSAITAPTSLALLASAPAHLMPGALRLCCTMNQARRLVGTVLTPNGKLSFHNVVLARDAVHGGRKPSVKDFRALLESLLPLVGGGAELVDLDLLVTDRGQGADDTVALLRTIAASALGMPVDANQTDFSTRDHLAFASPQLLPPFIRASAACLSAVPSPAVEALLTDTVQTILANPELAALVPMHGADGLVQLLGLVVEAEVICRTRSGDLPAGLTAETLPQCPVTGLVVDLLVGLIRDIVEGVPTRSTRSPPSPAPSTPTVTLLQLAPLPCTLPELPALRQLLRPWSYCPKVYTAAMAVAVPRATRILADTIGQWSYAPPSDVEAAVTRVCAYLYELPPLARNGAPAPTAYPLLSAVEEFLTGQFDSRVHDLVVVAIRVHLRLVLSVLVSSPSAEAFASGEFVEEDKETILNSLIELQLVLKLIDEHDSILEQTAAQPGQPIGTDALEVDPDLVLNTGLVAVLIDTLMPFITSDSPDIRELATGTLKGLVGWYGDSLAPILGPELAAGMAVILEDTTAFFSWVGGAANDLCSRMATVCRPLWAHVFHTEQQLTPMLTPVRRAATAFLASEPVRAKLVNSARNTRVACRMALSCSLGNLLGLAGTMTDRAVAQSTRPGATFGLHPDSPLAARLPKATRNSKETATHCALFQEPINPALFIGSYPTRGPEELAERLPGSWLSAELQTMAEAEVALLDAALADHTLLRPALAASALAASPARQCLAPHCALTGRPCHCRLQDLLPAATPPTIRSVRACSLCQGSLDPVRGMIALTDTHIMFLPTARPGEPTGHALSVLSTLSGDDELIAGLSYAVPTDIATADVGVAIMAGRPSQPVIPAGAGLVTSPQASWTTTWVSAEESAVPVVVPYSAVVQLSSRTFCHRPIAVEITTCCRHSSLFVVIDDAFVQFGFESSIDVEGDIDSFIESTPKSNAVKQRDMLMREILAMVGEDENTALATGIPVAQPPIPTEAGRCLVARTLSLSSKDSKAVHAASEVPALFTGAPHLMCRPAGQVTQFTPYYALPDDIDQSPFARTLWRRTVLSTPAAASRTCKELTRLWLDDAITAFEYLMGLNSVAGRSTKDLNNYPVMPWTLVDFADGPLPNLDRAVTPDRAGGWAKPEDTALFRDLARPMGAQGVEREQRFMERYRESVGADGQFHYGTHYSSSGIVLYYLLRHEPFTAEFVRLQNGIFDHPDRLFHDIAETWQSAAFNNTADVKEAVPELYYRSDIFLNPNRLQLGDRQHGQGTVDDIRLPSWAPVPWVLTLMLRRALESPYVRAALPAWIDLIFGFKQQGDAARAAVNLFHPLTYEGSVDIESISDPVQRAGVAAQIQMFGQTARQLFKSAHDLPPAAAVNCTVQTDPQLVRGSEVIARHPASPSLGPVRPTGRGTAVVAAPHGTVLVGTEHCLGFAADRVFMATTSPAYPTAPTTSSVRRTWVMPHQTITAIACQQTTLAVGDAAGVVTTWSIGLPPTPALRCRGGAVSVGHPIAVLAMSVPLDVVVVGCIDGHIAVIDRAALTVLAVAVVPSRVRAVAIDEAGYLVVATSTAIHTMTIALVPTGEPLSLADVQPKLIHAMEGSSRKIGPPTQLAIIGPMYAADALVVSGHEHGAILVWRPSITGLTCLGVLAGHQGSVSSIWVQPDASRILTADIAGRAVSWSLTSMTGDSKRAGLVTHWLPDETSPGCSLCDQTFTTIRRRHHCRACGRVVCNNCSRRRVPVPELEHVTPVRVCDECYRVRCE</sequence>
<dbReference type="SMART" id="SM00320">
    <property type="entry name" value="WD40"/>
    <property type="match status" value="3"/>
</dbReference>
<dbReference type="OrthoDB" id="26681at2759"/>
<feature type="compositionally biased region" description="Polar residues" evidence="5">
    <location>
        <begin position="9"/>
        <end position="19"/>
    </location>
</feature>
<evidence type="ECO:0000259" key="6">
    <source>
        <dbReference type="PROSITE" id="PS50178"/>
    </source>
</evidence>
<dbReference type="InterPro" id="IPR000409">
    <property type="entry name" value="BEACH_dom"/>
</dbReference>
<dbReference type="InterPro" id="IPR000306">
    <property type="entry name" value="Znf_FYVE"/>
</dbReference>
<dbReference type="SMART" id="SM01026">
    <property type="entry name" value="Beach"/>
    <property type="match status" value="1"/>
</dbReference>
<feature type="domain" description="BEACH" evidence="7">
    <location>
        <begin position="2502"/>
        <end position="2808"/>
    </location>
</feature>
<dbReference type="Gene3D" id="1.10.1540.10">
    <property type="entry name" value="BEACH domain"/>
    <property type="match status" value="1"/>
</dbReference>
<dbReference type="GO" id="GO:0008270">
    <property type="term" value="F:zinc ion binding"/>
    <property type="evidence" value="ECO:0007669"/>
    <property type="project" value="UniProtKB-KW"/>
</dbReference>
<gene>
    <name evidence="8" type="ORF">J8273_0119</name>
</gene>
<dbReference type="Gene3D" id="2.130.10.10">
    <property type="entry name" value="YVTN repeat-like/Quinoprotein amine dehydrogenase"/>
    <property type="match status" value="1"/>
</dbReference>
<evidence type="ECO:0000259" key="7">
    <source>
        <dbReference type="PROSITE" id="PS50197"/>
    </source>
</evidence>
<evidence type="ECO:0000256" key="3">
    <source>
        <dbReference type="ARBA" id="ARBA00022833"/>
    </source>
</evidence>
<feature type="region of interest" description="Disordered" evidence="5">
    <location>
        <begin position="1"/>
        <end position="26"/>
    </location>
</feature>
<dbReference type="InterPro" id="IPR036322">
    <property type="entry name" value="WD40_repeat_dom_sf"/>
</dbReference>
<dbReference type="SMART" id="SM00064">
    <property type="entry name" value="FYVE"/>
    <property type="match status" value="1"/>
</dbReference>
<evidence type="ECO:0000313" key="8">
    <source>
        <dbReference type="EMBL" id="KAG9394912.1"/>
    </source>
</evidence>
<dbReference type="SUPFAM" id="SSF81837">
    <property type="entry name" value="BEACH domain"/>
    <property type="match status" value="1"/>
</dbReference>
<dbReference type="CDD" id="cd06071">
    <property type="entry name" value="Beach"/>
    <property type="match status" value="1"/>
</dbReference>
<feature type="domain" description="FYVE-type" evidence="6">
    <location>
        <begin position="3138"/>
        <end position="3198"/>
    </location>
</feature>
<dbReference type="Proteomes" id="UP000717585">
    <property type="component" value="Unassembled WGS sequence"/>
</dbReference>
<dbReference type="InterPro" id="IPR050865">
    <property type="entry name" value="BEACH_Domain"/>
</dbReference>
<evidence type="ECO:0000256" key="5">
    <source>
        <dbReference type="SAM" id="MobiDB-lite"/>
    </source>
</evidence>